<protein>
    <submittedName>
        <fullName evidence="3">DUF222 domain-containing protein</fullName>
    </submittedName>
</protein>
<evidence type="ECO:0000256" key="1">
    <source>
        <dbReference type="SAM" id="MobiDB-lite"/>
    </source>
</evidence>
<evidence type="ECO:0000313" key="3">
    <source>
        <dbReference type="EMBL" id="MFC0862934.1"/>
    </source>
</evidence>
<dbReference type="InterPro" id="IPR003870">
    <property type="entry name" value="DUF222"/>
</dbReference>
<sequence length="488" mass="49931">MRESALALALTPVPDAPQECLAQLEELIFARDRLEAAIAVRAQRVHAAGAARERGHASTRTWLRSVCGTSRRVANRVVGLGMELERLAQVKAGYAAGSLSEAVVTAICAATAGLSDADAANAETILLELAEAAGPEEIAKAGRYLRAVLDPDGVIKEVDADHDARFLLVRETDSGGMEGEFRLPREAAARLRTLLDAYAKPKAKGDERPLRVRNADAFIALLEQQITAELLVLVNAESLPDDTVSDDTVPDDAPPSDPPSGDPPSGDPAPADTAPADTAPADTAPADTAPGDLSVGEGNPSRDESDVNIEAGREAPDQAEHGCETARQEAGSEDEPGEARPGPKVEREGSGPEATGTCMTMPGASGPDTAGPDTAGSDTAGSDTAGPGENGDRGTGGWKRNEGSGIGGRSKGKGRGSKDKGRGSPGHDGSGRLGDRPTALPGPTALAGLRAGHGRPRCAPCPGCCCPPGNCCRSPTSTAWPAPPPSYA</sequence>
<proteinExistence type="predicted"/>
<feature type="compositionally biased region" description="Low complexity" evidence="1">
    <location>
        <begin position="268"/>
        <end position="292"/>
    </location>
</feature>
<feature type="region of interest" description="Disordered" evidence="1">
    <location>
        <begin position="242"/>
        <end position="456"/>
    </location>
</feature>
<comment type="caution">
    <text evidence="3">The sequence shown here is derived from an EMBL/GenBank/DDBJ whole genome shotgun (WGS) entry which is preliminary data.</text>
</comment>
<gene>
    <name evidence="3" type="ORF">ACFHYQ_11580</name>
</gene>
<dbReference type="Pfam" id="PF02720">
    <property type="entry name" value="DUF222"/>
    <property type="match status" value="1"/>
</dbReference>
<name>A0ABV6U4J7_9ACTN</name>
<evidence type="ECO:0000313" key="4">
    <source>
        <dbReference type="Proteomes" id="UP001589870"/>
    </source>
</evidence>
<dbReference type="Proteomes" id="UP001589870">
    <property type="component" value="Unassembled WGS sequence"/>
</dbReference>
<dbReference type="InterPro" id="IPR003309">
    <property type="entry name" value="SCAN_dom"/>
</dbReference>
<organism evidence="3 4">
    <name type="scientific">Sphaerimonospora cavernae</name>
    <dbReference type="NCBI Taxonomy" id="1740611"/>
    <lineage>
        <taxon>Bacteria</taxon>
        <taxon>Bacillati</taxon>
        <taxon>Actinomycetota</taxon>
        <taxon>Actinomycetes</taxon>
        <taxon>Streptosporangiales</taxon>
        <taxon>Streptosporangiaceae</taxon>
        <taxon>Sphaerimonospora</taxon>
    </lineage>
</organism>
<dbReference type="PROSITE" id="PS50804">
    <property type="entry name" value="SCAN_BOX"/>
    <property type="match status" value="1"/>
</dbReference>
<reference evidence="3 4" key="1">
    <citation type="submission" date="2024-09" db="EMBL/GenBank/DDBJ databases">
        <authorList>
            <person name="Sun Q."/>
            <person name="Mori K."/>
        </authorList>
    </citation>
    <scope>NUCLEOTIDE SEQUENCE [LARGE SCALE GENOMIC DNA]</scope>
    <source>
        <strain evidence="3 4">TBRC 1851</strain>
    </source>
</reference>
<feature type="domain" description="SCAN box" evidence="2">
    <location>
        <begin position="184"/>
        <end position="228"/>
    </location>
</feature>
<dbReference type="RefSeq" id="WP_394301117.1">
    <property type="nucleotide sequence ID" value="NZ_JBHMQT010000021.1"/>
</dbReference>
<dbReference type="EMBL" id="JBHMQT010000021">
    <property type="protein sequence ID" value="MFC0862934.1"/>
    <property type="molecule type" value="Genomic_DNA"/>
</dbReference>
<feature type="compositionally biased region" description="Pro residues" evidence="1">
    <location>
        <begin position="252"/>
        <end position="267"/>
    </location>
</feature>
<keyword evidence="4" id="KW-1185">Reference proteome</keyword>
<evidence type="ECO:0000259" key="2">
    <source>
        <dbReference type="PROSITE" id="PS50804"/>
    </source>
</evidence>
<feature type="compositionally biased region" description="Basic and acidic residues" evidence="1">
    <location>
        <begin position="300"/>
        <end position="327"/>
    </location>
</feature>
<feature type="compositionally biased region" description="Basic and acidic residues" evidence="1">
    <location>
        <begin position="337"/>
        <end position="350"/>
    </location>
</feature>
<accession>A0ABV6U4J7</accession>